<sequence length="96" mass="10919">MAVGPQDTFYNETFKELAAPEIVFIGASLIYEGDLFWATITRLPPGLKNGRPNRRIKQLLKRARPHSIYVGPHSDARSKDSILFQVRAARIKNEPR</sequence>
<evidence type="ECO:0000313" key="2">
    <source>
        <dbReference type="Proteomes" id="UP001054837"/>
    </source>
</evidence>
<proteinExistence type="predicted"/>
<dbReference type="Proteomes" id="UP001054837">
    <property type="component" value="Unassembled WGS sequence"/>
</dbReference>
<name>A0AAV4U825_9ARAC</name>
<gene>
    <name evidence="1" type="ORF">CDAR_87241</name>
</gene>
<comment type="caution">
    <text evidence="1">The sequence shown here is derived from an EMBL/GenBank/DDBJ whole genome shotgun (WGS) entry which is preliminary data.</text>
</comment>
<organism evidence="1 2">
    <name type="scientific">Caerostris darwini</name>
    <dbReference type="NCBI Taxonomy" id="1538125"/>
    <lineage>
        <taxon>Eukaryota</taxon>
        <taxon>Metazoa</taxon>
        <taxon>Ecdysozoa</taxon>
        <taxon>Arthropoda</taxon>
        <taxon>Chelicerata</taxon>
        <taxon>Arachnida</taxon>
        <taxon>Araneae</taxon>
        <taxon>Araneomorphae</taxon>
        <taxon>Entelegynae</taxon>
        <taxon>Araneoidea</taxon>
        <taxon>Araneidae</taxon>
        <taxon>Caerostris</taxon>
    </lineage>
</organism>
<keyword evidence="2" id="KW-1185">Reference proteome</keyword>
<dbReference type="AlphaFoldDB" id="A0AAV4U825"/>
<protein>
    <submittedName>
        <fullName evidence="1">Uncharacterized protein</fullName>
    </submittedName>
</protein>
<dbReference type="EMBL" id="BPLQ01010834">
    <property type="protein sequence ID" value="GIY53917.1"/>
    <property type="molecule type" value="Genomic_DNA"/>
</dbReference>
<evidence type="ECO:0000313" key="1">
    <source>
        <dbReference type="EMBL" id="GIY53917.1"/>
    </source>
</evidence>
<reference evidence="1 2" key="1">
    <citation type="submission" date="2021-06" db="EMBL/GenBank/DDBJ databases">
        <title>Caerostris darwini draft genome.</title>
        <authorList>
            <person name="Kono N."/>
            <person name="Arakawa K."/>
        </authorList>
    </citation>
    <scope>NUCLEOTIDE SEQUENCE [LARGE SCALE GENOMIC DNA]</scope>
</reference>
<accession>A0AAV4U825</accession>